<dbReference type="Proteomes" id="UP000572377">
    <property type="component" value="Unassembled WGS sequence"/>
</dbReference>
<evidence type="ECO:0000256" key="2">
    <source>
        <dbReference type="ARBA" id="ARBA00022490"/>
    </source>
</evidence>
<evidence type="ECO:0000256" key="4">
    <source>
        <dbReference type="ARBA" id="ARBA00023015"/>
    </source>
</evidence>
<keyword evidence="2 7" id="KW-0963">Cytoplasm</keyword>
<evidence type="ECO:0000313" key="9">
    <source>
        <dbReference type="EMBL" id="NNU79997.1"/>
    </source>
</evidence>
<dbReference type="CDD" id="cd16321">
    <property type="entry name" value="MraZ_C"/>
    <property type="match status" value="1"/>
</dbReference>
<dbReference type="Gene3D" id="3.40.1550.20">
    <property type="entry name" value="Transcriptional regulator MraZ domain"/>
    <property type="match status" value="1"/>
</dbReference>
<dbReference type="Pfam" id="PF02381">
    <property type="entry name" value="MraZ"/>
    <property type="match status" value="2"/>
</dbReference>
<dbReference type="InterPro" id="IPR020603">
    <property type="entry name" value="MraZ_dom"/>
</dbReference>
<keyword evidence="4 7" id="KW-0805">Transcription regulation</keyword>
<comment type="similarity">
    <text evidence="7">Belongs to the MraZ family.</text>
</comment>
<reference evidence="9 10" key="1">
    <citation type="submission" date="2020-05" db="EMBL/GenBank/DDBJ databases">
        <title>Gimesia benthica sp. nov., a novel planctomycete isolated from a deep-sea water sample of the Northwest Indian Ocean.</title>
        <authorList>
            <person name="Wang J."/>
            <person name="Ruan C."/>
            <person name="Song L."/>
            <person name="Zhu Y."/>
            <person name="Li A."/>
            <person name="Zheng X."/>
            <person name="Wang L."/>
            <person name="Lu Z."/>
            <person name="Huang Y."/>
            <person name="Du W."/>
            <person name="Zhou Y."/>
            <person name="Huang L."/>
            <person name="Dai X."/>
        </authorList>
    </citation>
    <scope>NUCLEOTIDE SEQUENCE [LARGE SCALE GENOMIC DNA]</scope>
    <source>
        <strain evidence="9 10">YYQ-30</strain>
    </source>
</reference>
<dbReference type="InterPro" id="IPR007159">
    <property type="entry name" value="SpoVT-AbrB_dom"/>
</dbReference>
<dbReference type="CDD" id="cd16320">
    <property type="entry name" value="MraZ_N"/>
    <property type="match status" value="1"/>
</dbReference>
<comment type="subcellular location">
    <subcellularLocation>
        <location evidence="7">Cytoplasm</location>
        <location evidence="7">Nucleoid</location>
    </subcellularLocation>
</comment>
<dbReference type="SUPFAM" id="SSF89447">
    <property type="entry name" value="AbrB/MazE/MraZ-like"/>
    <property type="match status" value="1"/>
</dbReference>
<dbReference type="PANTHER" id="PTHR34701:SF1">
    <property type="entry name" value="TRANSCRIPTIONAL REGULATOR MRAZ"/>
    <property type="match status" value="1"/>
</dbReference>
<dbReference type="InterPro" id="IPR035644">
    <property type="entry name" value="MraZ_C"/>
</dbReference>
<dbReference type="InterPro" id="IPR037914">
    <property type="entry name" value="SpoVT-AbrB_sf"/>
</dbReference>
<keyword evidence="3" id="KW-0677">Repeat</keyword>
<feature type="domain" description="SpoVT-AbrB" evidence="8">
    <location>
        <begin position="92"/>
        <end position="135"/>
    </location>
</feature>
<name>A0A849L163_9RHOB</name>
<dbReference type="GO" id="GO:0009295">
    <property type="term" value="C:nucleoid"/>
    <property type="evidence" value="ECO:0007669"/>
    <property type="project" value="UniProtKB-SubCell"/>
</dbReference>
<dbReference type="NCBIfam" id="NF001476">
    <property type="entry name" value="PRK00326.2-2"/>
    <property type="match status" value="1"/>
</dbReference>
<comment type="subunit">
    <text evidence="7">Forms oligomers.</text>
</comment>
<dbReference type="PROSITE" id="PS51740">
    <property type="entry name" value="SPOVT_ABRB"/>
    <property type="match status" value="2"/>
</dbReference>
<keyword evidence="5 7" id="KW-0238">DNA-binding</keyword>
<proteinExistence type="inferred from homology"/>
<feature type="domain" description="SpoVT-AbrB" evidence="8">
    <location>
        <begin position="8"/>
        <end position="52"/>
    </location>
</feature>
<sequence length="167" mass="18449">MARRFRGESVHKVDGKGRVSIPAPFRRVLEEGDPDWQSGQNPNLVLIYGIPGKPCLWGFSIEGIERLDEEIEKLGRFSRERAFLERAINTQSTYAQVDENGRIVLSAKLRDMIGVEGEVTFAGMGDKFQVWEPSAYAADMEACMASVGPMGGPDDPFALLDRAGRGD</sequence>
<dbReference type="AlphaFoldDB" id="A0A849L163"/>
<comment type="caution">
    <text evidence="9">The sequence shown here is derived from an EMBL/GenBank/DDBJ whole genome shotgun (WGS) entry which is preliminary data.</text>
</comment>
<dbReference type="PANTHER" id="PTHR34701">
    <property type="entry name" value="TRANSCRIPTIONAL REGULATOR MRAZ"/>
    <property type="match status" value="1"/>
</dbReference>
<dbReference type="InterPro" id="IPR003444">
    <property type="entry name" value="MraZ"/>
</dbReference>
<dbReference type="GO" id="GO:0003700">
    <property type="term" value="F:DNA-binding transcription factor activity"/>
    <property type="evidence" value="ECO:0007669"/>
    <property type="project" value="UniProtKB-UniRule"/>
</dbReference>
<accession>A0A849L163</accession>
<dbReference type="InterPro" id="IPR035642">
    <property type="entry name" value="MraZ_N"/>
</dbReference>
<dbReference type="EMBL" id="JABFBC010000001">
    <property type="protein sequence ID" value="NNU79997.1"/>
    <property type="molecule type" value="Genomic_DNA"/>
</dbReference>
<dbReference type="RefSeq" id="WP_171323413.1">
    <property type="nucleotide sequence ID" value="NZ_JABFBC010000001.1"/>
</dbReference>
<evidence type="ECO:0000256" key="3">
    <source>
        <dbReference type="ARBA" id="ARBA00022737"/>
    </source>
</evidence>
<gene>
    <name evidence="7 9" type="primary">mraZ</name>
    <name evidence="9" type="ORF">HMH01_06045</name>
</gene>
<dbReference type="InterPro" id="IPR038619">
    <property type="entry name" value="MraZ_sf"/>
</dbReference>
<evidence type="ECO:0000256" key="1">
    <source>
        <dbReference type="ARBA" id="ARBA00013860"/>
    </source>
</evidence>
<keyword evidence="10" id="KW-1185">Reference proteome</keyword>
<evidence type="ECO:0000256" key="5">
    <source>
        <dbReference type="ARBA" id="ARBA00023125"/>
    </source>
</evidence>
<evidence type="ECO:0000256" key="6">
    <source>
        <dbReference type="ARBA" id="ARBA00023163"/>
    </source>
</evidence>
<dbReference type="HAMAP" id="MF_01008">
    <property type="entry name" value="MraZ"/>
    <property type="match status" value="1"/>
</dbReference>
<keyword evidence="6 7" id="KW-0804">Transcription</keyword>
<dbReference type="GO" id="GO:0005737">
    <property type="term" value="C:cytoplasm"/>
    <property type="evidence" value="ECO:0007669"/>
    <property type="project" value="UniProtKB-UniRule"/>
</dbReference>
<evidence type="ECO:0000256" key="7">
    <source>
        <dbReference type="HAMAP-Rule" id="MF_01008"/>
    </source>
</evidence>
<evidence type="ECO:0000313" key="10">
    <source>
        <dbReference type="Proteomes" id="UP000572377"/>
    </source>
</evidence>
<dbReference type="GO" id="GO:2000143">
    <property type="term" value="P:negative regulation of DNA-templated transcription initiation"/>
    <property type="evidence" value="ECO:0007669"/>
    <property type="project" value="TreeGrafter"/>
</dbReference>
<protein>
    <recommendedName>
        <fullName evidence="1 7">Transcriptional regulator MraZ</fullName>
    </recommendedName>
</protein>
<evidence type="ECO:0000259" key="8">
    <source>
        <dbReference type="PROSITE" id="PS51740"/>
    </source>
</evidence>
<dbReference type="GO" id="GO:0000976">
    <property type="term" value="F:transcription cis-regulatory region binding"/>
    <property type="evidence" value="ECO:0007669"/>
    <property type="project" value="TreeGrafter"/>
</dbReference>
<organism evidence="9 10">
    <name type="scientific">Halovulum dunhuangense</name>
    <dbReference type="NCBI Taxonomy" id="1505036"/>
    <lineage>
        <taxon>Bacteria</taxon>
        <taxon>Pseudomonadati</taxon>
        <taxon>Pseudomonadota</taxon>
        <taxon>Alphaproteobacteria</taxon>
        <taxon>Rhodobacterales</taxon>
        <taxon>Paracoccaceae</taxon>
        <taxon>Halovulum</taxon>
    </lineage>
</organism>